<dbReference type="KEGG" id="wfu:AXE80_05930"/>
<proteinExistence type="predicted"/>
<evidence type="ECO:0008006" key="3">
    <source>
        <dbReference type="Google" id="ProtNLM"/>
    </source>
</evidence>
<dbReference type="AlphaFoldDB" id="A0A1B1Y530"/>
<keyword evidence="2" id="KW-1185">Reference proteome</keyword>
<dbReference type="RefSeq" id="WP_068825367.1">
    <property type="nucleotide sequence ID" value="NZ_CP014224.1"/>
</dbReference>
<dbReference type="OrthoDB" id="837760at2"/>
<gene>
    <name evidence="1" type="ORF">AXE80_05930</name>
</gene>
<organism evidence="1 2">
    <name type="scientific">Wenyingzhuangia fucanilytica</name>
    <dbReference type="NCBI Taxonomy" id="1790137"/>
    <lineage>
        <taxon>Bacteria</taxon>
        <taxon>Pseudomonadati</taxon>
        <taxon>Bacteroidota</taxon>
        <taxon>Flavobacteriia</taxon>
        <taxon>Flavobacteriales</taxon>
        <taxon>Flavobacteriaceae</taxon>
        <taxon>Wenyingzhuangia</taxon>
    </lineage>
</organism>
<dbReference type="STRING" id="1790137.AXE80_05930"/>
<protein>
    <recommendedName>
        <fullName evidence="3">FAS1 domain-containing protein</fullName>
    </recommendedName>
</protein>
<name>A0A1B1Y530_9FLAO</name>
<evidence type="ECO:0000313" key="2">
    <source>
        <dbReference type="Proteomes" id="UP000092967"/>
    </source>
</evidence>
<dbReference type="EMBL" id="CP014224">
    <property type="protein sequence ID" value="ANW95847.1"/>
    <property type="molecule type" value="Genomic_DNA"/>
</dbReference>
<sequence length="257" mass="29333">MKHINNIILNSRRDKLMKTIKLKFRIGSALLFLFGALSIVSCDLEPQERFEFDPEVSPQVTFGSTTAWEWLQTNPKDEFGFMIEAIRLTGLEDIYNSKTENYTYFLMKDGNWTNNGPGFFSKEFNLKNTAGKDPVDVFADPKVDLNIVKEALLHLILRDYVDQGPGHLKSLDVNYTFNTLSNDVNNKTMTISRDWNYNMQLNAADDLPPGNLGKINSSVGFHNYIFSNGNTVAHILNTGNNPKMTRRYKFGEPLFKL</sequence>
<evidence type="ECO:0000313" key="1">
    <source>
        <dbReference type="EMBL" id="ANW95847.1"/>
    </source>
</evidence>
<dbReference type="Proteomes" id="UP000092967">
    <property type="component" value="Chromosome"/>
</dbReference>
<reference evidence="1 2" key="1">
    <citation type="submission" date="2016-02" db="EMBL/GenBank/DDBJ databases">
        <authorList>
            <person name="Wen L."/>
            <person name="He K."/>
            <person name="Yang H."/>
        </authorList>
    </citation>
    <scope>NUCLEOTIDE SEQUENCE [LARGE SCALE GENOMIC DNA]</scope>
    <source>
        <strain evidence="1 2">CZ1127</strain>
    </source>
</reference>
<accession>A0A1B1Y530</accession>